<protein>
    <submittedName>
        <fullName evidence="1">Uncharacterized protein</fullName>
    </submittedName>
</protein>
<accession>A0A9X2D2A0</accession>
<gene>
    <name evidence="1" type="ORF">LOX96_13475</name>
</gene>
<evidence type="ECO:0000313" key="2">
    <source>
        <dbReference type="Proteomes" id="UP001139721"/>
    </source>
</evidence>
<dbReference type="Proteomes" id="UP001139721">
    <property type="component" value="Unassembled WGS sequence"/>
</dbReference>
<sequence length="298" mass="33932">MPTFTINMGNEITPAITVRRAETEEFPLKALYIEALDEYFTEVTSKEERVTLLERLEHLLKTTPKLICFLSLPEDAKKSCLRLIAQYLGENSALEKQLKKQMEDKFFREEFLEACEINQIDTVHLGGVYGKACVWDCARGLADNIYAKQLGDKHPNIRYRDTDETYRFKNAIIDEDITEGYTDSELTLNQLACFPVTESFEVDLGFEKDITSKGEQLYKGQVGESYELFSSLSDASYPKYEALHTRIQYCLSGYELMMLNHSIWASNKTGAENSNVDMTRCESSLGGGEELTKSCISK</sequence>
<organism evidence="1 2">
    <name type="scientific">Legionella maioricensis</name>
    <dbReference type="NCBI Taxonomy" id="2896528"/>
    <lineage>
        <taxon>Bacteria</taxon>
        <taxon>Pseudomonadati</taxon>
        <taxon>Pseudomonadota</taxon>
        <taxon>Gammaproteobacteria</taxon>
        <taxon>Legionellales</taxon>
        <taxon>Legionellaceae</taxon>
        <taxon>Legionella</taxon>
    </lineage>
</organism>
<dbReference type="AlphaFoldDB" id="A0A9X2D2A0"/>
<proteinExistence type="predicted"/>
<dbReference type="RefSeq" id="WP_250423016.1">
    <property type="nucleotide sequence ID" value="NZ_JAJKBJ010000019.1"/>
</dbReference>
<name>A0A9X2D2A0_9GAMM</name>
<dbReference type="EMBL" id="JAJKBJ010000019">
    <property type="protein sequence ID" value="MCL9685111.1"/>
    <property type="molecule type" value="Genomic_DNA"/>
</dbReference>
<keyword evidence="2" id="KW-1185">Reference proteome</keyword>
<evidence type="ECO:0000313" key="1">
    <source>
        <dbReference type="EMBL" id="MCL9685111.1"/>
    </source>
</evidence>
<reference evidence="1" key="1">
    <citation type="submission" date="2021-11" db="EMBL/GenBank/DDBJ databases">
        <title>Legionella maioricencis sp. nov., a new species isolated from hot water samples in Mallorca.</title>
        <authorList>
            <person name="Crespi S."/>
            <person name="Drasar V."/>
            <person name="Salva-Serra F."/>
            <person name="Jaen-Luchoro D."/>
            <person name="Pineiro-Iglesias B."/>
            <person name="Aliaga F."/>
            <person name="Fernandez-Juarez V."/>
            <person name="Coll G."/>
            <person name="Moore E.R.B."/>
            <person name="Bennasar-Figueras A."/>
        </authorList>
    </citation>
    <scope>NUCLEOTIDE SEQUENCE</scope>
    <source>
        <strain evidence="1">HCPI-6</strain>
    </source>
</reference>
<comment type="caution">
    <text evidence="1">The sequence shown here is derived from an EMBL/GenBank/DDBJ whole genome shotgun (WGS) entry which is preliminary data.</text>
</comment>